<dbReference type="OrthoDB" id="9790048at2"/>
<keyword evidence="9" id="KW-0472">Membrane</keyword>
<evidence type="ECO:0000256" key="12">
    <source>
        <dbReference type="RuleBase" id="RU367119"/>
    </source>
</evidence>
<accession>A0A179IPF1</accession>
<dbReference type="InterPro" id="IPR011862">
    <property type="entry name" value="Phos-bd"/>
</dbReference>
<evidence type="ECO:0000256" key="13">
    <source>
        <dbReference type="SAM" id="MobiDB-lite"/>
    </source>
</evidence>
<organism evidence="15 16">
    <name type="scientific">Hydrogenibacillus schlegelii</name>
    <name type="common">Bacillus schlegelii</name>
    <dbReference type="NCBI Taxonomy" id="1484"/>
    <lineage>
        <taxon>Bacteria</taxon>
        <taxon>Bacillati</taxon>
        <taxon>Bacillota</taxon>
        <taxon>Bacilli</taxon>
        <taxon>Bacillales</taxon>
        <taxon>Bacillales Family X. Incertae Sedis</taxon>
        <taxon>Hydrogenibacillus</taxon>
    </lineage>
</organism>
<dbReference type="GO" id="GO:0005886">
    <property type="term" value="C:plasma membrane"/>
    <property type="evidence" value="ECO:0007669"/>
    <property type="project" value="UniProtKB-SubCell"/>
</dbReference>
<evidence type="ECO:0000256" key="5">
    <source>
        <dbReference type="ARBA" id="ARBA00022448"/>
    </source>
</evidence>
<dbReference type="GO" id="GO:0006817">
    <property type="term" value="P:phosphate ion transport"/>
    <property type="evidence" value="ECO:0007669"/>
    <property type="project" value="UniProtKB-UniRule"/>
</dbReference>
<comment type="caution">
    <text evidence="15">The sequence shown here is derived from an EMBL/GenBank/DDBJ whole genome shotgun (WGS) entry which is preliminary data.</text>
</comment>
<sequence length="327" mass="34160">MPVRSGRKGWALLLLLVAAITVLAACGGQGAPSGNADQNATGTEGTNQDAGGTEGTKTDTGGTTDELTGSITAAGSTAMQPLVEKAAEMFMEKHPNVKITVQGGGSGTGLSQVAQGAVDIGNSDLFAEEKLKPEEAKDLVDHKVAVVAMAAVVNPDVGVDNLTQQQLIDIFTGKITNWKDVGGKDVKITLVNRPASSGTRATFKKYALNGAEEASGIEEDSSGTVRKIIAETPGAIGYLAFSYLDGSVKPLKIDGVEPTEENVITNAYKVWAYQHMYTKGEPQGVVKAFLDFMLSEEVQNGPVVEGGYIPVSKMKVERDAAGNVTQK</sequence>
<keyword evidence="16" id="KW-1185">Reference proteome</keyword>
<evidence type="ECO:0000256" key="4">
    <source>
        <dbReference type="ARBA" id="ARBA00011529"/>
    </source>
</evidence>
<keyword evidence="7 12" id="KW-0592">Phosphate transport</keyword>
<dbReference type="SUPFAM" id="SSF53850">
    <property type="entry name" value="Periplasmic binding protein-like II"/>
    <property type="match status" value="1"/>
</dbReference>
<keyword evidence="11 12" id="KW-0449">Lipoprotein</keyword>
<dbReference type="InterPro" id="IPR024370">
    <property type="entry name" value="PBP_domain"/>
</dbReference>
<dbReference type="FunFam" id="3.40.190.10:FF:000107">
    <property type="entry name" value="Phosphate ABC transporter, phosphate-binding protein"/>
    <property type="match status" value="1"/>
</dbReference>
<keyword evidence="8 12" id="KW-0732">Signal</keyword>
<dbReference type="NCBIfam" id="TIGR02136">
    <property type="entry name" value="ptsS_2"/>
    <property type="match status" value="1"/>
</dbReference>
<dbReference type="PROSITE" id="PS51257">
    <property type="entry name" value="PROKAR_LIPOPROTEIN"/>
    <property type="match status" value="1"/>
</dbReference>
<evidence type="ECO:0000256" key="8">
    <source>
        <dbReference type="ARBA" id="ARBA00022729"/>
    </source>
</evidence>
<name>A0A179IPF1_HYDSH</name>
<comment type="subcellular location">
    <subcellularLocation>
        <location evidence="2 12">Cell membrane</location>
        <topology evidence="2 12">Lipid-anchor</topology>
    </subcellularLocation>
</comment>
<keyword evidence="5 12" id="KW-0813">Transport</keyword>
<dbReference type="AlphaFoldDB" id="A0A179IPF1"/>
<evidence type="ECO:0000313" key="16">
    <source>
        <dbReference type="Proteomes" id="UP000243024"/>
    </source>
</evidence>
<evidence type="ECO:0000256" key="2">
    <source>
        <dbReference type="ARBA" id="ARBA00004193"/>
    </source>
</evidence>
<feature type="domain" description="PBP" evidence="14">
    <location>
        <begin position="67"/>
        <end position="297"/>
    </location>
</feature>
<dbReference type="RefSeq" id="WP_066203541.1">
    <property type="nucleotide sequence ID" value="NZ_CBCSAS010000006.1"/>
</dbReference>
<comment type="function">
    <text evidence="1">Part of the ABC transporter complex PstSACB involved in phosphate import.</text>
</comment>
<feature type="compositionally biased region" description="Polar residues" evidence="13">
    <location>
        <begin position="35"/>
        <end position="50"/>
    </location>
</feature>
<evidence type="ECO:0000256" key="9">
    <source>
        <dbReference type="ARBA" id="ARBA00023136"/>
    </source>
</evidence>
<gene>
    <name evidence="15" type="ORF">SA87_04065</name>
</gene>
<dbReference type="CDD" id="cd13653">
    <property type="entry name" value="PBP2_phosphate_like_1"/>
    <property type="match status" value="1"/>
</dbReference>
<feature type="chain" id="PRO_5027138571" description="Phosphate-binding protein" evidence="12">
    <location>
        <begin position="25"/>
        <end position="327"/>
    </location>
</feature>
<evidence type="ECO:0000256" key="6">
    <source>
        <dbReference type="ARBA" id="ARBA00022475"/>
    </source>
</evidence>
<comment type="subunit">
    <text evidence="4 12">The complex is composed of two ATP-binding proteins (PstB), two transmembrane proteins (PstC and PstA) and a solute-binding protein (PstS).</text>
</comment>
<evidence type="ECO:0000313" key="15">
    <source>
        <dbReference type="EMBL" id="OAR03334.1"/>
    </source>
</evidence>
<dbReference type="Pfam" id="PF12849">
    <property type="entry name" value="PBP_like_2"/>
    <property type="match status" value="1"/>
</dbReference>
<keyword evidence="10 12" id="KW-0564">Palmitate</keyword>
<dbReference type="PANTHER" id="PTHR30570">
    <property type="entry name" value="PERIPLASMIC PHOSPHATE BINDING COMPONENT OF PHOSPHATE ABC TRANSPORTER"/>
    <property type="match status" value="1"/>
</dbReference>
<protein>
    <recommendedName>
        <fullName evidence="12">Phosphate-binding protein</fullName>
    </recommendedName>
</protein>
<dbReference type="EMBL" id="JXBB01000063">
    <property type="protein sequence ID" value="OAR03334.1"/>
    <property type="molecule type" value="Genomic_DNA"/>
</dbReference>
<dbReference type="PANTHER" id="PTHR30570:SF4">
    <property type="entry name" value="PHOSPHATE-BINDING PROTEIN PSTS 1"/>
    <property type="match status" value="1"/>
</dbReference>
<dbReference type="Gene3D" id="3.40.190.10">
    <property type="entry name" value="Periplasmic binding protein-like II"/>
    <property type="match status" value="2"/>
</dbReference>
<feature type="signal peptide" evidence="12">
    <location>
        <begin position="1"/>
        <end position="24"/>
    </location>
</feature>
<comment type="similarity">
    <text evidence="3 12">Belongs to the PstS family.</text>
</comment>
<evidence type="ECO:0000256" key="11">
    <source>
        <dbReference type="ARBA" id="ARBA00023288"/>
    </source>
</evidence>
<comment type="function">
    <text evidence="12">Involved in the system for phosphate transport across the cytoplasmic membrane.</text>
</comment>
<feature type="region of interest" description="Disordered" evidence="13">
    <location>
        <begin position="31"/>
        <end position="75"/>
    </location>
</feature>
<dbReference type="Proteomes" id="UP000243024">
    <property type="component" value="Unassembled WGS sequence"/>
</dbReference>
<keyword evidence="6 12" id="KW-1003">Cell membrane</keyword>
<feature type="compositionally biased region" description="Low complexity" evidence="13">
    <location>
        <begin position="58"/>
        <end position="69"/>
    </location>
</feature>
<evidence type="ECO:0000256" key="1">
    <source>
        <dbReference type="ARBA" id="ARBA00002841"/>
    </source>
</evidence>
<dbReference type="STRING" id="1484.SA87_04065"/>
<evidence type="ECO:0000256" key="3">
    <source>
        <dbReference type="ARBA" id="ARBA00008725"/>
    </source>
</evidence>
<dbReference type="GO" id="GO:0042301">
    <property type="term" value="F:phosphate ion binding"/>
    <property type="evidence" value="ECO:0007669"/>
    <property type="project" value="UniProtKB-UniRule"/>
</dbReference>
<reference evidence="15 16" key="1">
    <citation type="submission" date="2015-09" db="EMBL/GenBank/DDBJ databases">
        <title>Draft genome sequence of Hydrogenibacillus schlegelii DSM 2000.</title>
        <authorList>
            <person name="Hemp J."/>
        </authorList>
    </citation>
    <scope>NUCLEOTIDE SEQUENCE [LARGE SCALE GENOMIC DNA]</scope>
    <source>
        <strain evidence="15 16">MA 48</strain>
    </source>
</reference>
<dbReference type="InterPro" id="IPR050811">
    <property type="entry name" value="Phosphate_ABC_transporter"/>
</dbReference>
<evidence type="ECO:0000259" key="14">
    <source>
        <dbReference type="Pfam" id="PF12849"/>
    </source>
</evidence>
<proteinExistence type="inferred from homology"/>
<evidence type="ECO:0000256" key="7">
    <source>
        <dbReference type="ARBA" id="ARBA00022592"/>
    </source>
</evidence>
<evidence type="ECO:0000256" key="10">
    <source>
        <dbReference type="ARBA" id="ARBA00023139"/>
    </source>
</evidence>